<evidence type="ECO:0000313" key="2">
    <source>
        <dbReference type="Proteomes" id="UP001152320"/>
    </source>
</evidence>
<organism evidence="1 2">
    <name type="scientific">Holothuria leucospilota</name>
    <name type="common">Black long sea cucumber</name>
    <name type="synonym">Mertensiothuria leucospilota</name>
    <dbReference type="NCBI Taxonomy" id="206669"/>
    <lineage>
        <taxon>Eukaryota</taxon>
        <taxon>Metazoa</taxon>
        <taxon>Echinodermata</taxon>
        <taxon>Eleutherozoa</taxon>
        <taxon>Echinozoa</taxon>
        <taxon>Holothuroidea</taxon>
        <taxon>Aspidochirotacea</taxon>
        <taxon>Aspidochirotida</taxon>
        <taxon>Holothuriidae</taxon>
        <taxon>Holothuria</taxon>
    </lineage>
</organism>
<accession>A0A9Q1CTU8</accession>
<gene>
    <name evidence="1" type="ORF">HOLleu_04282</name>
</gene>
<proteinExistence type="predicted"/>
<dbReference type="Proteomes" id="UP001152320">
    <property type="component" value="Chromosome 1"/>
</dbReference>
<protein>
    <submittedName>
        <fullName evidence="1">Uncharacterized protein</fullName>
    </submittedName>
</protein>
<dbReference type="AlphaFoldDB" id="A0A9Q1CTU8"/>
<keyword evidence="2" id="KW-1185">Reference proteome</keyword>
<comment type="caution">
    <text evidence="1">The sequence shown here is derived from an EMBL/GenBank/DDBJ whole genome shotgun (WGS) entry which is preliminary data.</text>
</comment>
<dbReference type="EMBL" id="JAIZAY010000001">
    <property type="protein sequence ID" value="KAJ8050903.1"/>
    <property type="molecule type" value="Genomic_DNA"/>
</dbReference>
<name>A0A9Q1CTU8_HOLLE</name>
<sequence length="437" mass="48510">MGRGFSRKSRKHTFYPRLSSSKVLVTILPKSRAPVLVGPTSVHALPGGDQKLFSKRNFGNLLMGRGFSRRSRKYAFYPRLSSVKVLVTILLKSRAPVLVGLTSVHAPPGSDEKLFSKRNFGNLLMGRGFSRKSRKHTLYPRLSSAKVLVTILLKSRAPVLVGLTSVHGLPGSDQIFFSKRNFGNLLMGRGFSRKSRKHTLYPRLSRVKALVTILLKSRAPVLVGLTSVHAPPGSDQILFSKRNFGNLLMGRGFSRKSRKRTFYPRLSRVKALVTILLESIADVLVGLRSVHALPGSDQKLFSTRNFGNLLMGRGFSRKSRKHTPYPRLPFGYKGTGDQFTEEQALPVHVGPKSDECLPGGDRPKEFGKSFQGMRAVEKIEENKKSHFLLVTNFLIDRVPAVIGLKSLHHSRHPSVIVCFCPPFISPVPNTSVNLSAL</sequence>
<reference evidence="1" key="1">
    <citation type="submission" date="2021-10" db="EMBL/GenBank/DDBJ databases">
        <title>Tropical sea cucumber genome reveals ecological adaptation and Cuvierian tubules defense mechanism.</title>
        <authorList>
            <person name="Chen T."/>
        </authorList>
    </citation>
    <scope>NUCLEOTIDE SEQUENCE</scope>
    <source>
        <strain evidence="1">Nanhai2018</strain>
        <tissue evidence="1">Muscle</tissue>
    </source>
</reference>
<evidence type="ECO:0000313" key="1">
    <source>
        <dbReference type="EMBL" id="KAJ8050903.1"/>
    </source>
</evidence>